<evidence type="ECO:0000313" key="1">
    <source>
        <dbReference type="EMBL" id="KKA06386.1"/>
    </source>
</evidence>
<protein>
    <submittedName>
        <fullName evidence="1">Uncharacterized protein</fullName>
    </submittedName>
</protein>
<gene>
    <name evidence="1" type="ORF">VP02_18475</name>
</gene>
<dbReference type="Proteomes" id="UP000033662">
    <property type="component" value="Unassembled WGS sequence"/>
</dbReference>
<comment type="caution">
    <text evidence="1">The sequence shown here is derived from an EMBL/GenBank/DDBJ whole genome shotgun (WGS) entry which is preliminary data.</text>
</comment>
<dbReference type="PATRIC" id="fig|132476.4.peg.1864"/>
<sequence length="242" mass="26264">MDKEYSVFVNAAAIVLVSSTVRGTGVEDLMNSVLLAQLVANKNLQRIPSADWYASYMDVLSVAWIAGAKRRKDLLPKQDAASSPLEWVTAIPLDDRPDQQQQIMAVLDRVAALPGSLPALSILRKHMQKPNEPEPTQSPSTSSPVRLLVIVAHSPVSMTGICLQFSTGKAINANPWGQCFDGKDIDGCVSARYLRMQLSETLFAPAREVIARKVGTVVDDNVVDITGVIEDSVVRPAEEVGR</sequence>
<accession>A0A0F4XKN8</accession>
<reference evidence="1 2" key="1">
    <citation type="submission" date="2015-03" db="EMBL/GenBank/DDBJ databases">
        <title>Pseudomonas fluorescens 1855-344 Genome sequencing and assembly.</title>
        <authorList>
            <person name="Eng W.W.H."/>
            <person name="Gan H.M."/>
            <person name="Savka M.A."/>
        </authorList>
    </citation>
    <scope>NUCLEOTIDE SEQUENCE [LARGE SCALE GENOMIC DNA]</scope>
    <source>
        <strain evidence="1 2">1855-344</strain>
    </source>
</reference>
<dbReference type="EMBL" id="JZXC01000018">
    <property type="protein sequence ID" value="KKA06386.1"/>
    <property type="molecule type" value="Genomic_DNA"/>
</dbReference>
<organism evidence="1 2">
    <name type="scientific">Pseudomonas kilonensis</name>
    <dbReference type="NCBI Taxonomy" id="132476"/>
    <lineage>
        <taxon>Bacteria</taxon>
        <taxon>Pseudomonadati</taxon>
        <taxon>Pseudomonadota</taxon>
        <taxon>Gammaproteobacteria</taxon>
        <taxon>Pseudomonadales</taxon>
        <taxon>Pseudomonadaceae</taxon>
        <taxon>Pseudomonas</taxon>
    </lineage>
</organism>
<name>A0A0F4XKN8_9PSED</name>
<evidence type="ECO:0000313" key="2">
    <source>
        <dbReference type="Proteomes" id="UP000033662"/>
    </source>
</evidence>
<proteinExistence type="predicted"/>
<dbReference type="AlphaFoldDB" id="A0A0F4XKN8"/>
<dbReference type="OrthoDB" id="7025630at2"/>